<dbReference type="AlphaFoldDB" id="A0A162FNB8"/>
<protein>
    <submittedName>
        <fullName evidence="1">Uncharacterized protein</fullName>
    </submittedName>
</protein>
<gene>
    <name evidence="1" type="ORF">MBORA_11040</name>
</gene>
<sequence>MLAFLAITYNTYLISFDEYAFLSCLSVIFSATLNRLYEMASISCLLKSLDADLIDSSILSSSISVHIFFI</sequence>
<dbReference type="EMBL" id="LWMU01000067">
    <property type="protein sequence ID" value="KZX12620.1"/>
    <property type="molecule type" value="Genomic_DNA"/>
</dbReference>
<comment type="caution">
    <text evidence="1">The sequence shown here is derived from an EMBL/GenBank/DDBJ whole genome shotgun (WGS) entry which is preliminary data.</text>
</comment>
<evidence type="ECO:0000313" key="1">
    <source>
        <dbReference type="EMBL" id="KZX12620.1"/>
    </source>
</evidence>
<keyword evidence="2" id="KW-1185">Reference proteome</keyword>
<reference evidence="2" key="1">
    <citation type="journal article" date="2016" name="Genome Announc.">
        <title>Draft Genome Sequences of Methanobrevibacter curvatus DSM11111, Methanobrevibacter cuticularis DSM11139, Methanobrevibacter filiformis DSM11501, and Methanobrevibacter oralis DSM7256.</title>
        <authorList>
            <person name="Poehlein A."/>
            <person name="Seedorf H."/>
        </authorList>
    </citation>
    <scope>NUCLEOTIDE SEQUENCE [LARGE SCALE GENOMIC DNA]</scope>
    <source>
        <strain evidence="2">DSM 7256 / JCM 30027 / ZR</strain>
    </source>
</reference>
<evidence type="ECO:0000313" key="2">
    <source>
        <dbReference type="Proteomes" id="UP000077428"/>
    </source>
</evidence>
<dbReference type="Proteomes" id="UP000077428">
    <property type="component" value="Unassembled WGS sequence"/>
</dbReference>
<organism evidence="1 2">
    <name type="scientific">Methanobrevibacter oralis</name>
    <dbReference type="NCBI Taxonomy" id="66851"/>
    <lineage>
        <taxon>Archaea</taxon>
        <taxon>Methanobacteriati</taxon>
        <taxon>Methanobacteriota</taxon>
        <taxon>Methanomada group</taxon>
        <taxon>Methanobacteria</taxon>
        <taxon>Methanobacteriales</taxon>
        <taxon>Methanobacteriaceae</taxon>
        <taxon>Methanobrevibacter</taxon>
    </lineage>
</organism>
<name>A0A162FNB8_METOA</name>
<proteinExistence type="predicted"/>
<accession>A0A162FNB8</accession>